<dbReference type="Pfam" id="PF14028">
    <property type="entry name" value="Lant_dehydr_C"/>
    <property type="match status" value="1"/>
</dbReference>
<evidence type="ECO:0000313" key="3">
    <source>
        <dbReference type="EMBL" id="SDN05532.1"/>
    </source>
</evidence>
<feature type="domain" description="Lantibiotic dehydratase N-terminal" evidence="1">
    <location>
        <begin position="2"/>
        <end position="474"/>
    </location>
</feature>
<dbReference type="InterPro" id="IPR023809">
    <property type="entry name" value="Thiopep_bacteriocin_synth_dom"/>
</dbReference>
<dbReference type="NCBIfam" id="TIGR03891">
    <property type="entry name" value="thiopep_ocin"/>
    <property type="match status" value="1"/>
</dbReference>
<keyword evidence="4" id="KW-1185">Reference proteome</keyword>
<organism evidence="3 4">
    <name type="scientific">Actinacidiphila guanduensis</name>
    <dbReference type="NCBI Taxonomy" id="310781"/>
    <lineage>
        <taxon>Bacteria</taxon>
        <taxon>Bacillati</taxon>
        <taxon>Actinomycetota</taxon>
        <taxon>Actinomycetes</taxon>
        <taxon>Kitasatosporales</taxon>
        <taxon>Streptomycetaceae</taxon>
        <taxon>Actinacidiphila</taxon>
    </lineage>
</organism>
<dbReference type="Pfam" id="PF04738">
    <property type="entry name" value="Lant_dehydr_N"/>
    <property type="match status" value="1"/>
</dbReference>
<name>A0A1G9Y8S8_9ACTN</name>
<reference evidence="3 4" key="1">
    <citation type="submission" date="2016-10" db="EMBL/GenBank/DDBJ databases">
        <authorList>
            <person name="de Groot N.N."/>
        </authorList>
    </citation>
    <scope>NUCLEOTIDE SEQUENCE [LARGE SCALE GENOMIC DNA]</scope>
    <source>
        <strain evidence="3 4">CGMCC 4.2022</strain>
    </source>
</reference>
<gene>
    <name evidence="3" type="ORF">SAMN05216259_102458</name>
</gene>
<dbReference type="AlphaFoldDB" id="A0A1G9Y8S8"/>
<dbReference type="Proteomes" id="UP000199341">
    <property type="component" value="Unassembled WGS sequence"/>
</dbReference>
<dbReference type="InterPro" id="IPR006827">
    <property type="entry name" value="Lant_deHydtase_N"/>
</dbReference>
<feature type="domain" description="Thiopeptide-type bacteriocin biosynthesis" evidence="2">
    <location>
        <begin position="541"/>
        <end position="789"/>
    </location>
</feature>
<sequence>MDKVGADYPDTPLPAVETLIAELVAHRVLLTSLQPPMTTGNALGYLISRLELAGAEPPVSASLREIHRILRRHDGAQPDDQSDLRARAAGAMTVLAPITDRPLMVTTRPDAEIILPQSVVHEAEQALKIMARITPYPNGSPAWNDYRVRFLERYSVGTIVPLRDLTDPDTGLGVPAGYRGTVLPRPVLGTTPRDEYLLALAQDAALTGRREVTLTEEDVKALSIGEPTQVPAHVELCFSVLARSAHDLDEGRFSLSTVGLSLAAGTTTGRFLSMLPASDLDRHAAAYRALPTLTAGAVRAQVSAPPMKQQTFNVGRAPVVAPEVLSVGEYNPAATLDLDDLGVVADASRLYLVSLSTGRIVEPSVMNAVELSHATHPLVRFLCEVHRSHAAILVPFAWGSAARLPFLPEVRYGRAVLSAACWRLRTQDLARSEDWMIGLTNWRIQYGVPRTVYVGSDDQRLRLDLDVAAHRDLLRHELDRHGTAVLHEAPNESAFGWIGHAHEVVLPFAADQQPTRAPALRKAVVARRSHGRMPGGSDRAYLKLYGNAARVPELLTAHLPRLLADWDAAPEAWFVRYTDPEPHVRLRLRLAGTDAFGLAAQRVAAWASELRDEGLIQHIAWDTDRPETGRYGTGAALDAAEAYFATDSAAALAQMRLDPVDQPGAAAASFVDIACGLLGSRRAGLDWLVRTFPRGEGQAPPQHAQALATHLAGPDTPSALAGLVGSTVASGVGEAWDLRRDALGRYRQALEDAGSDPASVLPSLLHMHHNRVAGVDPTAEATCRRTARAAALSWTVRTEGALR</sequence>
<dbReference type="STRING" id="310781.SAMN05216259_102458"/>
<protein>
    <submittedName>
        <fullName evidence="3">Thiopeptide-type bacteriocin biosynthesis domain-containing protein</fullName>
    </submittedName>
</protein>
<evidence type="ECO:0000313" key="4">
    <source>
        <dbReference type="Proteomes" id="UP000199341"/>
    </source>
</evidence>
<evidence type="ECO:0000259" key="2">
    <source>
        <dbReference type="Pfam" id="PF14028"/>
    </source>
</evidence>
<proteinExistence type="predicted"/>
<accession>A0A1G9Y8S8</accession>
<dbReference type="EMBL" id="FNIE01000002">
    <property type="protein sequence ID" value="SDN05532.1"/>
    <property type="molecule type" value="Genomic_DNA"/>
</dbReference>
<evidence type="ECO:0000259" key="1">
    <source>
        <dbReference type="Pfam" id="PF04738"/>
    </source>
</evidence>